<evidence type="ECO:0000256" key="1">
    <source>
        <dbReference type="SAM" id="MobiDB-lite"/>
    </source>
</evidence>
<protein>
    <recommendedName>
        <fullName evidence="5">Proline rich protein</fullName>
    </recommendedName>
</protein>
<accession>A0ABT4PZ93</accession>
<reference evidence="3" key="1">
    <citation type="submission" date="2022-12" db="EMBL/GenBank/DDBJ databases">
        <authorList>
            <person name="Deng Y."/>
            <person name="Zhang Y.-Q."/>
        </authorList>
    </citation>
    <scope>NUCLEOTIDE SEQUENCE</scope>
    <source>
        <strain evidence="3">CPCC 205372</strain>
    </source>
</reference>
<feature type="transmembrane region" description="Helical" evidence="2">
    <location>
        <begin position="37"/>
        <end position="61"/>
    </location>
</feature>
<evidence type="ECO:0000313" key="3">
    <source>
        <dbReference type="EMBL" id="MCZ8381759.1"/>
    </source>
</evidence>
<gene>
    <name evidence="3" type="ORF">O6P37_23070</name>
</gene>
<proteinExistence type="predicted"/>
<evidence type="ECO:0000256" key="2">
    <source>
        <dbReference type="SAM" id="Phobius"/>
    </source>
</evidence>
<organism evidence="3 4">
    <name type="scientific">Mycobacterium hippophais</name>
    <dbReference type="NCBI Taxonomy" id="3016340"/>
    <lineage>
        <taxon>Bacteria</taxon>
        <taxon>Bacillati</taxon>
        <taxon>Actinomycetota</taxon>
        <taxon>Actinomycetes</taxon>
        <taxon>Mycobacteriales</taxon>
        <taxon>Mycobacteriaceae</taxon>
        <taxon>Mycobacterium</taxon>
    </lineage>
</organism>
<dbReference type="RefSeq" id="WP_269896271.1">
    <property type="nucleotide sequence ID" value="NZ_JAPZPY010000013.1"/>
</dbReference>
<comment type="caution">
    <text evidence="3">The sequence shown here is derived from an EMBL/GenBank/DDBJ whole genome shotgun (WGS) entry which is preliminary data.</text>
</comment>
<feature type="region of interest" description="Disordered" evidence="1">
    <location>
        <begin position="63"/>
        <end position="127"/>
    </location>
</feature>
<sequence>MTETPSSSEPATRPVVTESTTPVIEREPRRGSRVTTAAAWVGIVAGVVFIVAVVFFSGFILGKASDGGHRGGPGHGDRVMMHHGGPPPMMGPGGPERGGPFGPGGPGFGPQRPAAPDAPTTTAPARP</sequence>
<dbReference type="EMBL" id="JAPZPY010000013">
    <property type="protein sequence ID" value="MCZ8381759.1"/>
    <property type="molecule type" value="Genomic_DNA"/>
</dbReference>
<feature type="compositionally biased region" description="Low complexity" evidence="1">
    <location>
        <begin position="109"/>
        <end position="127"/>
    </location>
</feature>
<dbReference type="Proteomes" id="UP001142153">
    <property type="component" value="Unassembled WGS sequence"/>
</dbReference>
<feature type="compositionally biased region" description="Polar residues" evidence="1">
    <location>
        <begin position="1"/>
        <end position="10"/>
    </location>
</feature>
<feature type="compositionally biased region" description="Gly residues" evidence="1">
    <location>
        <begin position="91"/>
        <end position="108"/>
    </location>
</feature>
<feature type="region of interest" description="Disordered" evidence="1">
    <location>
        <begin position="1"/>
        <end position="33"/>
    </location>
</feature>
<keyword evidence="2" id="KW-0472">Membrane</keyword>
<evidence type="ECO:0000313" key="4">
    <source>
        <dbReference type="Proteomes" id="UP001142153"/>
    </source>
</evidence>
<keyword evidence="2" id="KW-0812">Transmembrane</keyword>
<evidence type="ECO:0008006" key="5">
    <source>
        <dbReference type="Google" id="ProtNLM"/>
    </source>
</evidence>
<keyword evidence="2" id="KW-1133">Transmembrane helix</keyword>
<name>A0ABT4PZ93_9MYCO</name>
<keyword evidence="4" id="KW-1185">Reference proteome</keyword>